<keyword evidence="3 5" id="KW-1133">Transmembrane helix</keyword>
<evidence type="ECO:0000256" key="5">
    <source>
        <dbReference type="SAM" id="Phobius"/>
    </source>
</evidence>
<dbReference type="Pfam" id="PF01284">
    <property type="entry name" value="MARVEL"/>
    <property type="match status" value="1"/>
</dbReference>
<reference evidence="7" key="1">
    <citation type="submission" date="2023-03" db="EMBL/GenBank/DDBJ databases">
        <title>Emydomyces testavorans Genome Sequence.</title>
        <authorList>
            <person name="Hoyer L."/>
        </authorList>
    </citation>
    <scope>NUCLEOTIDE SEQUENCE</scope>
    <source>
        <strain evidence="7">16-2883</strain>
    </source>
</reference>
<feature type="transmembrane region" description="Helical" evidence="5">
    <location>
        <begin position="70"/>
        <end position="91"/>
    </location>
</feature>
<keyword evidence="2 5" id="KW-0812">Transmembrane</keyword>
<name>A0AAF0DCE0_9EURO</name>
<evidence type="ECO:0000259" key="6">
    <source>
        <dbReference type="Pfam" id="PF01284"/>
    </source>
</evidence>
<comment type="subcellular location">
    <subcellularLocation>
        <location evidence="1">Membrane</location>
        <topology evidence="1">Multi-pass membrane protein</topology>
    </subcellularLocation>
</comment>
<dbReference type="InterPro" id="IPR008253">
    <property type="entry name" value="Marvel"/>
</dbReference>
<dbReference type="PANTHER" id="PTHR39608:SF1">
    <property type="entry name" value="INTEGRAL MEMBRANE PROTEIN (AFU_ORTHOLOGUE AFUA_5G08640)"/>
    <property type="match status" value="1"/>
</dbReference>
<dbReference type="GO" id="GO:0016020">
    <property type="term" value="C:membrane"/>
    <property type="evidence" value="ECO:0007669"/>
    <property type="project" value="UniProtKB-SubCell"/>
</dbReference>
<proteinExistence type="predicted"/>
<feature type="transmembrane region" description="Helical" evidence="5">
    <location>
        <begin position="12"/>
        <end position="32"/>
    </location>
</feature>
<dbReference type="PANTHER" id="PTHR39608">
    <property type="entry name" value="INTEGRAL MEMBRANE PROTEIN (AFU_ORTHOLOGUE AFUA_5G08640)"/>
    <property type="match status" value="1"/>
</dbReference>
<evidence type="ECO:0000256" key="4">
    <source>
        <dbReference type="ARBA" id="ARBA00023136"/>
    </source>
</evidence>
<evidence type="ECO:0000256" key="2">
    <source>
        <dbReference type="ARBA" id="ARBA00022692"/>
    </source>
</evidence>
<protein>
    <recommendedName>
        <fullName evidence="6">MARVEL domain-containing protein</fullName>
    </recommendedName>
</protein>
<evidence type="ECO:0000256" key="3">
    <source>
        <dbReference type="ARBA" id="ARBA00022989"/>
    </source>
</evidence>
<evidence type="ECO:0000313" key="7">
    <source>
        <dbReference type="EMBL" id="WEW55951.1"/>
    </source>
</evidence>
<keyword evidence="8" id="KW-1185">Reference proteome</keyword>
<organism evidence="7 8">
    <name type="scientific">Emydomyces testavorans</name>
    <dbReference type="NCBI Taxonomy" id="2070801"/>
    <lineage>
        <taxon>Eukaryota</taxon>
        <taxon>Fungi</taxon>
        <taxon>Dikarya</taxon>
        <taxon>Ascomycota</taxon>
        <taxon>Pezizomycotina</taxon>
        <taxon>Eurotiomycetes</taxon>
        <taxon>Eurotiomycetidae</taxon>
        <taxon>Onygenales</taxon>
        <taxon>Nannizziopsiaceae</taxon>
        <taxon>Emydomyces</taxon>
    </lineage>
</organism>
<evidence type="ECO:0000256" key="1">
    <source>
        <dbReference type="ARBA" id="ARBA00004141"/>
    </source>
</evidence>
<feature type="transmembrane region" description="Helical" evidence="5">
    <location>
        <begin position="122"/>
        <end position="143"/>
    </location>
</feature>
<accession>A0AAF0DCE0</accession>
<dbReference type="AlphaFoldDB" id="A0AAF0DCE0"/>
<dbReference type="Proteomes" id="UP001219355">
    <property type="component" value="Chromosome 1"/>
</dbReference>
<evidence type="ECO:0000313" key="8">
    <source>
        <dbReference type="Proteomes" id="UP001219355"/>
    </source>
</evidence>
<gene>
    <name evidence="7" type="ORF">PRK78_001386</name>
</gene>
<sequence length="168" mass="19102">MPVLSRALSFLLRIGELAFAAVVAGIVGSYLHDFDKANAWPQARWIYTEVVAGLSILLGLLWLLPFSSSFFLWPIDLLLSFAWFAAFGLLVDSLRGLNCGRVFAWSHLTHHNTCSRWKAAEAFSFLSAIFWLVSALVGIWFTFRVRDTRPVAGDAYGRRRRWFGRHHV</sequence>
<keyword evidence="4 5" id="KW-0472">Membrane</keyword>
<feature type="domain" description="MARVEL" evidence="6">
    <location>
        <begin position="9"/>
        <end position="136"/>
    </location>
</feature>
<feature type="transmembrane region" description="Helical" evidence="5">
    <location>
        <begin position="44"/>
        <end position="64"/>
    </location>
</feature>
<dbReference type="EMBL" id="CP120627">
    <property type="protein sequence ID" value="WEW55951.1"/>
    <property type="molecule type" value="Genomic_DNA"/>
</dbReference>